<evidence type="ECO:0000256" key="3">
    <source>
        <dbReference type="PROSITE-ProRule" id="PRU00023"/>
    </source>
</evidence>
<dbReference type="InterPro" id="IPR002110">
    <property type="entry name" value="Ankyrin_rpt"/>
</dbReference>
<keyword evidence="1" id="KW-0677">Repeat</keyword>
<dbReference type="Pfam" id="PF12796">
    <property type="entry name" value="Ank_2"/>
    <property type="match status" value="1"/>
</dbReference>
<dbReference type="InterPro" id="IPR036770">
    <property type="entry name" value="Ankyrin_rpt-contain_sf"/>
</dbReference>
<dbReference type="InterPro" id="IPR051165">
    <property type="entry name" value="Multifunctional_ANK_Repeat"/>
</dbReference>
<reference evidence="4 5" key="1">
    <citation type="submission" date="2023-11" db="EMBL/GenBank/DDBJ databases">
        <title>An acidophilic fungus is an integral part of prey digestion in a carnivorous sundew plant.</title>
        <authorList>
            <person name="Tsai I.J."/>
        </authorList>
    </citation>
    <scope>NUCLEOTIDE SEQUENCE [LARGE SCALE GENOMIC DNA]</scope>
    <source>
        <strain evidence="4">169a</strain>
    </source>
</reference>
<evidence type="ECO:0008006" key="6">
    <source>
        <dbReference type="Google" id="ProtNLM"/>
    </source>
</evidence>
<dbReference type="SUPFAM" id="SSF48403">
    <property type="entry name" value="Ankyrin repeat"/>
    <property type="match status" value="1"/>
</dbReference>
<keyword evidence="2 3" id="KW-0040">ANK repeat</keyword>
<accession>A0AAQ3M4R7</accession>
<dbReference type="PANTHER" id="PTHR24123:SF33">
    <property type="entry name" value="PROTEIN HOS4"/>
    <property type="match status" value="1"/>
</dbReference>
<evidence type="ECO:0000313" key="4">
    <source>
        <dbReference type="EMBL" id="WPH01299.1"/>
    </source>
</evidence>
<sequence length="331" mass="36430">MTNPAVSPDSQHIECPAQRKLFQLSTRLQFNLSSTSYFYAMEFNIDAALESVDFTSVDSSFTAPSIDPHRSLSSPQELEAACLSGDLQLVKKRLGGRSRSNAIPFGSSLYLAIESRHTDLVDFLLSRGAPLGPSHMKAATLKKDIGTLTILMKHGWDLNTPLGWATPPSLSFAIDDPNLIDWFFAHGANPNATCTLDLTPLSVAVQFADTSVIRRFFRHGGSIAHGQLLHYAVRRAFDDYIEVMHFILSQGAPVNNIMYQDRLDSYNLQQAFGLGTPLHDAARLGKLEAARVLLDHGADATIKDSLGFTPLQTAEENQHEVFADFLRNAVI</sequence>
<evidence type="ECO:0000313" key="5">
    <source>
        <dbReference type="Proteomes" id="UP001303373"/>
    </source>
</evidence>
<dbReference type="PROSITE" id="PS50088">
    <property type="entry name" value="ANK_REPEAT"/>
    <property type="match status" value="1"/>
</dbReference>
<name>A0AAQ3M4R7_9PEZI</name>
<dbReference type="Proteomes" id="UP001303373">
    <property type="component" value="Chromosome 6"/>
</dbReference>
<dbReference type="PANTHER" id="PTHR24123">
    <property type="entry name" value="ANKYRIN REPEAT-CONTAINING"/>
    <property type="match status" value="1"/>
</dbReference>
<proteinExistence type="predicted"/>
<evidence type="ECO:0000256" key="1">
    <source>
        <dbReference type="ARBA" id="ARBA00022737"/>
    </source>
</evidence>
<evidence type="ECO:0000256" key="2">
    <source>
        <dbReference type="ARBA" id="ARBA00023043"/>
    </source>
</evidence>
<gene>
    <name evidence="4" type="ORF">R9X50_00413800</name>
</gene>
<keyword evidence="5" id="KW-1185">Reference proteome</keyword>
<dbReference type="AlphaFoldDB" id="A0AAQ3M4R7"/>
<dbReference type="PROSITE" id="PS50297">
    <property type="entry name" value="ANK_REP_REGION"/>
    <property type="match status" value="1"/>
</dbReference>
<feature type="repeat" description="ANK" evidence="3">
    <location>
        <begin position="276"/>
        <end position="305"/>
    </location>
</feature>
<organism evidence="4 5">
    <name type="scientific">Acrodontium crateriforme</name>
    <dbReference type="NCBI Taxonomy" id="150365"/>
    <lineage>
        <taxon>Eukaryota</taxon>
        <taxon>Fungi</taxon>
        <taxon>Dikarya</taxon>
        <taxon>Ascomycota</taxon>
        <taxon>Pezizomycotina</taxon>
        <taxon>Dothideomycetes</taxon>
        <taxon>Dothideomycetidae</taxon>
        <taxon>Mycosphaerellales</taxon>
        <taxon>Teratosphaeriaceae</taxon>
        <taxon>Acrodontium</taxon>
    </lineage>
</organism>
<dbReference type="Gene3D" id="1.25.40.20">
    <property type="entry name" value="Ankyrin repeat-containing domain"/>
    <property type="match status" value="2"/>
</dbReference>
<dbReference type="SMART" id="SM00248">
    <property type="entry name" value="ANK"/>
    <property type="match status" value="4"/>
</dbReference>
<dbReference type="EMBL" id="CP138585">
    <property type="protein sequence ID" value="WPH01299.1"/>
    <property type="molecule type" value="Genomic_DNA"/>
</dbReference>
<protein>
    <recommendedName>
        <fullName evidence="6">Ankyrin repeat protein</fullName>
    </recommendedName>
</protein>